<name>A0ABY0ICI6_9BACT</name>
<organism evidence="12 13">
    <name type="scientific">Halobacteriovorax vibrionivorans</name>
    <dbReference type="NCBI Taxonomy" id="2152716"/>
    <lineage>
        <taxon>Bacteria</taxon>
        <taxon>Pseudomonadati</taxon>
        <taxon>Bdellovibrionota</taxon>
        <taxon>Bacteriovoracia</taxon>
        <taxon>Bacteriovoracales</taxon>
        <taxon>Halobacteriovoraceae</taxon>
        <taxon>Halobacteriovorax</taxon>
    </lineage>
</organism>
<evidence type="ECO:0000256" key="3">
    <source>
        <dbReference type="ARBA" id="ARBA00022679"/>
    </source>
</evidence>
<keyword evidence="3 8" id="KW-0808">Transferase</keyword>
<dbReference type="Pfam" id="PF00696">
    <property type="entry name" value="AA_kinase"/>
    <property type="match status" value="1"/>
</dbReference>
<dbReference type="PANTHER" id="PTHR21499">
    <property type="entry name" value="ASPARTATE KINASE"/>
    <property type="match status" value="1"/>
</dbReference>
<comment type="pathway">
    <text evidence="9">Amino-acid biosynthesis; L-threonine biosynthesis; L-threonine from L-aspartate: step 1/5.</text>
</comment>
<protein>
    <recommendedName>
        <fullName evidence="8">Aspartokinase</fullName>
        <ecNumber evidence="8">2.7.2.4</ecNumber>
    </recommendedName>
</protein>
<keyword evidence="4" id="KW-0547">Nucleotide-binding</keyword>
<evidence type="ECO:0000256" key="4">
    <source>
        <dbReference type="ARBA" id="ARBA00022741"/>
    </source>
</evidence>
<dbReference type="InterPro" id="IPR042199">
    <property type="entry name" value="AsparK_Bifunc_asparK/hSer_DH"/>
</dbReference>
<comment type="pathway">
    <text evidence="1 9">Amino-acid biosynthesis; L-lysine biosynthesis via DAP pathway; (S)-tetrahydrodipicolinate from L-aspartate: step 1/4.</text>
</comment>
<keyword evidence="5 8" id="KW-0418">Kinase</keyword>
<dbReference type="NCBIfam" id="TIGR00657">
    <property type="entry name" value="asp_kinases"/>
    <property type="match status" value="1"/>
</dbReference>
<evidence type="ECO:0000256" key="2">
    <source>
        <dbReference type="ARBA" id="ARBA00010122"/>
    </source>
</evidence>
<dbReference type="InterPro" id="IPR036393">
    <property type="entry name" value="AceGlu_kinase-like_sf"/>
</dbReference>
<dbReference type="NCBIfam" id="NF006570">
    <property type="entry name" value="PRK09084.1"/>
    <property type="match status" value="1"/>
</dbReference>
<dbReference type="PIRSF" id="PIRSF000726">
    <property type="entry name" value="Asp_kin"/>
    <property type="match status" value="1"/>
</dbReference>
<dbReference type="Gene3D" id="3.30.70.260">
    <property type="match status" value="2"/>
</dbReference>
<dbReference type="GO" id="GO:0004072">
    <property type="term" value="F:aspartate kinase activity"/>
    <property type="evidence" value="ECO:0007669"/>
    <property type="project" value="UniProtKB-EC"/>
</dbReference>
<comment type="catalytic activity">
    <reaction evidence="7 8">
        <text>L-aspartate + ATP = 4-phospho-L-aspartate + ADP</text>
        <dbReference type="Rhea" id="RHEA:23776"/>
        <dbReference type="ChEBI" id="CHEBI:29991"/>
        <dbReference type="ChEBI" id="CHEBI:30616"/>
        <dbReference type="ChEBI" id="CHEBI:57535"/>
        <dbReference type="ChEBI" id="CHEBI:456216"/>
        <dbReference type="EC" id="2.7.2.4"/>
    </reaction>
</comment>
<evidence type="ECO:0000256" key="9">
    <source>
        <dbReference type="RuleBase" id="RU004249"/>
    </source>
</evidence>
<evidence type="ECO:0000256" key="7">
    <source>
        <dbReference type="ARBA" id="ARBA00047872"/>
    </source>
</evidence>
<evidence type="ECO:0000259" key="11">
    <source>
        <dbReference type="Pfam" id="PF22468"/>
    </source>
</evidence>
<dbReference type="InterPro" id="IPR045865">
    <property type="entry name" value="ACT-like_dom_sf"/>
</dbReference>
<dbReference type="PROSITE" id="PS00324">
    <property type="entry name" value="ASPARTOKINASE"/>
    <property type="match status" value="1"/>
</dbReference>
<dbReference type="InterPro" id="IPR005260">
    <property type="entry name" value="Asp_kin_monofn"/>
</dbReference>
<evidence type="ECO:0000256" key="5">
    <source>
        <dbReference type="ARBA" id="ARBA00022777"/>
    </source>
</evidence>
<keyword evidence="6" id="KW-0067">ATP-binding</keyword>
<feature type="domain" description="Aspartate/glutamate/uridylate kinase" evidence="10">
    <location>
        <begin position="8"/>
        <end position="288"/>
    </location>
</feature>
<sequence length="453" mass="49286">MGNENSEIIVAKFGGSSMANLEAMTRSAQISATKNANMVIVSAVYGVTNLLVEISKQAPLGEGEKVEALVEEIADKHNQILIDMNATEELKEDVSELLSEVNMIANGMLLLRECSDRAYDSLVSLGERMSSLIFSQVLAGIHQKKNVELFDIRQVLKTDDQFTKASPDLVATKEKAQQHLVNAKYGDVVYVSQGFMGSTSEGLTTTLGRGGSDYSAALVAEAMGADTLQIWTDVAGIATTDPRIVKEAKLLNEITFSEAAELATFGAKILHPTTLTPALRAGIKVFVGSSYEPDAPGTWIVDKTDSAPLIRAMALRREQSLVTLSTPKMLHAHGFLFEIFKIFNDFKVSIDSITTSEISVALTLDDSALLNKKIISRLSELCSVKVETDLTLVSLIGNEINHTPDIAKRIFNSVEGINVRMICLGASKHNFCFLVDKNQADSAIQKLHQEFIQ</sequence>
<dbReference type="SUPFAM" id="SSF55021">
    <property type="entry name" value="ACT-like"/>
    <property type="match status" value="2"/>
</dbReference>
<comment type="pathway">
    <text evidence="9">Amino-acid biosynthesis; L-methionine biosynthesis via de novo pathway; L-homoserine from L-aspartate: step 1/3.</text>
</comment>
<evidence type="ECO:0000256" key="6">
    <source>
        <dbReference type="ARBA" id="ARBA00022840"/>
    </source>
</evidence>
<keyword evidence="13" id="KW-1185">Reference proteome</keyword>
<evidence type="ECO:0000313" key="13">
    <source>
        <dbReference type="Proteomes" id="UP000443582"/>
    </source>
</evidence>
<dbReference type="Pfam" id="PF22468">
    <property type="entry name" value="ACT_9"/>
    <property type="match status" value="1"/>
</dbReference>
<dbReference type="SUPFAM" id="SSF53633">
    <property type="entry name" value="Carbamate kinase-like"/>
    <property type="match status" value="1"/>
</dbReference>
<dbReference type="Proteomes" id="UP000443582">
    <property type="component" value="Unassembled WGS sequence"/>
</dbReference>
<evidence type="ECO:0000256" key="8">
    <source>
        <dbReference type="RuleBase" id="RU003448"/>
    </source>
</evidence>
<keyword evidence="9" id="KW-0028">Amino-acid biosynthesis</keyword>
<dbReference type="InterPro" id="IPR018042">
    <property type="entry name" value="Aspartate_kinase_CS"/>
</dbReference>
<dbReference type="EMBL" id="QDKL01000003">
    <property type="protein sequence ID" value="RZF20668.1"/>
    <property type="molecule type" value="Genomic_DNA"/>
</dbReference>
<dbReference type="Gene3D" id="1.20.120.1320">
    <property type="entry name" value="Aspartokinase, catalytic domain"/>
    <property type="match status" value="1"/>
</dbReference>
<dbReference type="PANTHER" id="PTHR21499:SF59">
    <property type="entry name" value="ASPARTOKINASE"/>
    <property type="match status" value="1"/>
</dbReference>
<evidence type="ECO:0000259" key="10">
    <source>
        <dbReference type="Pfam" id="PF00696"/>
    </source>
</evidence>
<dbReference type="InterPro" id="IPR001048">
    <property type="entry name" value="Asp/Glu/Uridylate_kinase"/>
</dbReference>
<accession>A0ABY0ICI6</accession>
<evidence type="ECO:0000313" key="12">
    <source>
        <dbReference type="EMBL" id="RZF20668.1"/>
    </source>
</evidence>
<proteinExistence type="inferred from homology"/>
<feature type="domain" description="Aspartokinase ACT" evidence="11">
    <location>
        <begin position="393"/>
        <end position="451"/>
    </location>
</feature>
<evidence type="ECO:0000256" key="1">
    <source>
        <dbReference type="ARBA" id="ARBA00004766"/>
    </source>
</evidence>
<comment type="caution">
    <text evidence="12">The sequence shown here is derived from an EMBL/GenBank/DDBJ whole genome shotgun (WGS) entry which is preliminary data.</text>
</comment>
<dbReference type="InterPro" id="IPR001341">
    <property type="entry name" value="Asp_kinase"/>
</dbReference>
<gene>
    <name evidence="12" type="primary">lysC</name>
    <name evidence="12" type="ORF">DAY19_11830</name>
</gene>
<dbReference type="RefSeq" id="WP_115362719.1">
    <property type="nucleotide sequence ID" value="NZ_QDKL01000003.1"/>
</dbReference>
<dbReference type="EC" id="2.7.2.4" evidence="8"/>
<dbReference type="InterPro" id="IPR054352">
    <property type="entry name" value="ACT_Aspartokinase"/>
</dbReference>
<dbReference type="Gene3D" id="3.40.1160.10">
    <property type="entry name" value="Acetylglutamate kinase-like"/>
    <property type="match status" value="1"/>
</dbReference>
<comment type="similarity">
    <text evidence="2 8">Belongs to the aspartokinase family.</text>
</comment>
<reference evidence="13" key="1">
    <citation type="journal article" date="2019" name="Int. J. Syst. Evol. Microbiol.">
        <title>Halobacteriovorax valvorus sp. nov., a novel prokaryotic predator isolated from coastal seawater of China.</title>
        <authorList>
            <person name="Chen M.-X."/>
        </authorList>
    </citation>
    <scope>NUCLEOTIDE SEQUENCE [LARGE SCALE GENOMIC DNA]</scope>
    <source>
        <strain evidence="13">BL9</strain>
    </source>
</reference>